<feature type="transmembrane region" description="Helical" evidence="2">
    <location>
        <begin position="580"/>
        <end position="599"/>
    </location>
</feature>
<dbReference type="InterPro" id="IPR058257">
    <property type="entry name" value="CorA-like_dom"/>
</dbReference>
<gene>
    <name evidence="4" type="ORF">GQ43DRAFT_428635</name>
</gene>
<dbReference type="Gene3D" id="1.20.58.340">
    <property type="entry name" value="Magnesium transport protein CorA, transmembrane region"/>
    <property type="match status" value="1"/>
</dbReference>
<dbReference type="AlphaFoldDB" id="A0A9P4MVL3"/>
<evidence type="ECO:0000256" key="1">
    <source>
        <dbReference type="SAM" id="MobiDB-lite"/>
    </source>
</evidence>
<feature type="compositionally biased region" description="Polar residues" evidence="1">
    <location>
        <begin position="323"/>
        <end position="357"/>
    </location>
</feature>
<evidence type="ECO:0000256" key="2">
    <source>
        <dbReference type="SAM" id="Phobius"/>
    </source>
</evidence>
<evidence type="ECO:0000313" key="4">
    <source>
        <dbReference type="EMBL" id="KAF2204801.1"/>
    </source>
</evidence>
<name>A0A9P4MVL3_9PLEO</name>
<keyword evidence="2" id="KW-0812">Transmembrane</keyword>
<accession>A0A9P4MVL3</accession>
<proteinExistence type="predicted"/>
<dbReference type="EMBL" id="ML993868">
    <property type="protein sequence ID" value="KAF2204801.1"/>
    <property type="molecule type" value="Genomic_DNA"/>
</dbReference>
<evidence type="ECO:0000259" key="3">
    <source>
        <dbReference type="Pfam" id="PF26616"/>
    </source>
</evidence>
<keyword evidence="2" id="KW-1133">Transmembrane helix</keyword>
<dbReference type="Proteomes" id="UP000799536">
    <property type="component" value="Unassembled WGS sequence"/>
</dbReference>
<evidence type="ECO:0000313" key="5">
    <source>
        <dbReference type="Proteomes" id="UP000799536"/>
    </source>
</evidence>
<feature type="region of interest" description="Disordered" evidence="1">
    <location>
        <begin position="405"/>
        <end position="436"/>
    </location>
</feature>
<feature type="transmembrane region" description="Helical" evidence="2">
    <location>
        <begin position="620"/>
        <end position="639"/>
    </location>
</feature>
<dbReference type="OrthoDB" id="5396681at2759"/>
<feature type="region of interest" description="Disordered" evidence="1">
    <location>
        <begin position="303"/>
        <end position="374"/>
    </location>
</feature>
<keyword evidence="5" id="KW-1185">Reference proteome</keyword>
<comment type="caution">
    <text evidence="4">The sequence shown here is derived from an EMBL/GenBank/DDBJ whole genome shotgun (WGS) entry which is preliminary data.</text>
</comment>
<feature type="domain" description="CorA-like transporter" evidence="3">
    <location>
        <begin position="6"/>
        <end position="275"/>
    </location>
</feature>
<keyword evidence="2" id="KW-0472">Membrane</keyword>
<dbReference type="Pfam" id="PF26616">
    <property type="entry name" value="CorA-like"/>
    <property type="match status" value="1"/>
</dbReference>
<sequence length="659" mass="76017">MDQWIHSCSNFKSYPQNLTHHTVLEHNLNAYKFRLARQKDRLFEEEYDAALEFLELSDPDTGFRNNRIISTNMLKQHLRQVLAPGTNDPRCRFAFINAPHSRAPLRISHEMFCFLLTYHQVMPAFLDFIFPFGEQEYEQDFHFCGFREENHLDNGLQGLLIPELGRSGCELRLCYNLRSVERSGSTWSIRQTAVYHSFDLENGHSLWITVKGNNCIKDRITESLSPLKKPKFQTRDVAFSASLVTHLLMCDWAGENWRWYINDLEHDLQKLTRHALSTPVGKLPDSVPDIMCLSPSSPIQRNRTGTFFAPSHSATDKLPMSPLSKSETLSSTTRAQAVPPSQSSHSRTVTNESNCLDKTTGLRIKPDDSSLPHNESFAKSVKNLNSNFTLPQLLTSQFKERLNLNENPGHVEPQSARQEPPELPPELQEDKDPSSQEEFEFSDLQRIQYIEEKTQEAVLVLNLNIEVLEELKQHYRYMIKHASFPKEINAACGSDIAKFEKCVNGVEKDLRMQKAKTETLLHLVAERKSLLYGILQYRSMKASEFFALRAQRSADNMESMTNSMHEIAQKTKQETVSMRVITLVTLFFLPGTFIATFMSTDIIHFNTNNTQNFQMNGFKLYLEICIPLMFLTFLAWYAFHWWVNKKDNHGNDQDIEQGI</sequence>
<protein>
    <recommendedName>
        <fullName evidence="3">CorA-like transporter domain-containing protein</fullName>
    </recommendedName>
</protein>
<reference evidence="4" key="1">
    <citation type="journal article" date="2020" name="Stud. Mycol.">
        <title>101 Dothideomycetes genomes: a test case for predicting lifestyles and emergence of pathogens.</title>
        <authorList>
            <person name="Haridas S."/>
            <person name="Albert R."/>
            <person name="Binder M."/>
            <person name="Bloem J."/>
            <person name="Labutti K."/>
            <person name="Salamov A."/>
            <person name="Andreopoulos B."/>
            <person name="Baker S."/>
            <person name="Barry K."/>
            <person name="Bills G."/>
            <person name="Bluhm B."/>
            <person name="Cannon C."/>
            <person name="Castanera R."/>
            <person name="Culley D."/>
            <person name="Daum C."/>
            <person name="Ezra D."/>
            <person name="Gonzalez J."/>
            <person name="Henrissat B."/>
            <person name="Kuo A."/>
            <person name="Liang C."/>
            <person name="Lipzen A."/>
            <person name="Lutzoni F."/>
            <person name="Magnuson J."/>
            <person name="Mondo S."/>
            <person name="Nolan M."/>
            <person name="Ohm R."/>
            <person name="Pangilinan J."/>
            <person name="Park H.-J."/>
            <person name="Ramirez L."/>
            <person name="Alfaro M."/>
            <person name="Sun H."/>
            <person name="Tritt A."/>
            <person name="Yoshinaga Y."/>
            <person name="Zwiers L.-H."/>
            <person name="Turgeon B."/>
            <person name="Goodwin S."/>
            <person name="Spatafora J."/>
            <person name="Crous P."/>
            <person name="Grigoriev I."/>
        </authorList>
    </citation>
    <scope>NUCLEOTIDE SEQUENCE</scope>
    <source>
        <strain evidence="4">ATCC 74209</strain>
    </source>
</reference>
<organism evidence="4 5">
    <name type="scientific">Delitschia confertaspora ATCC 74209</name>
    <dbReference type="NCBI Taxonomy" id="1513339"/>
    <lineage>
        <taxon>Eukaryota</taxon>
        <taxon>Fungi</taxon>
        <taxon>Dikarya</taxon>
        <taxon>Ascomycota</taxon>
        <taxon>Pezizomycotina</taxon>
        <taxon>Dothideomycetes</taxon>
        <taxon>Pleosporomycetidae</taxon>
        <taxon>Pleosporales</taxon>
        <taxon>Delitschiaceae</taxon>
        <taxon>Delitschia</taxon>
    </lineage>
</organism>